<protein>
    <submittedName>
        <fullName evidence="1">Uncharacterized protein</fullName>
    </submittedName>
</protein>
<sequence>MDGMLEKCPLENREDASSIYPCHSKMPDISRPKATLYTLNGHDANCLELYTH</sequence>
<dbReference type="AlphaFoldDB" id="A0AAV5NZY4"/>
<dbReference type="Proteomes" id="UP001156690">
    <property type="component" value="Unassembled WGS sequence"/>
</dbReference>
<name>A0AAV5NZY4_9VIBR</name>
<keyword evidence="2" id="KW-1185">Reference proteome</keyword>
<dbReference type="RefSeq" id="WP_185829783.1">
    <property type="nucleotide sequence ID" value="NZ_AP025145.1"/>
</dbReference>
<reference evidence="2" key="1">
    <citation type="journal article" date="2019" name="Int. J. Syst. Evol. Microbiol.">
        <title>The Global Catalogue of Microorganisms (GCM) 10K type strain sequencing project: providing services to taxonomists for standard genome sequencing and annotation.</title>
        <authorList>
            <consortium name="The Broad Institute Genomics Platform"/>
            <consortium name="The Broad Institute Genome Sequencing Center for Infectious Disease"/>
            <person name="Wu L."/>
            <person name="Ma J."/>
        </authorList>
    </citation>
    <scope>NUCLEOTIDE SEQUENCE [LARGE SCALE GENOMIC DNA]</scope>
    <source>
        <strain evidence="2">NBRC 15640</strain>
    </source>
</reference>
<comment type="caution">
    <text evidence="1">The sequence shown here is derived from an EMBL/GenBank/DDBJ whole genome shotgun (WGS) entry which is preliminary data.</text>
</comment>
<accession>A0AAV5NZY4</accession>
<gene>
    <name evidence="1" type="ORF">GCM10007932_52370</name>
</gene>
<proteinExistence type="predicted"/>
<dbReference type="EMBL" id="BSNX01000075">
    <property type="protein sequence ID" value="GLQ75874.1"/>
    <property type="molecule type" value="Genomic_DNA"/>
</dbReference>
<organism evidence="1 2">
    <name type="scientific">Vibrio penaeicida</name>
    <dbReference type="NCBI Taxonomy" id="104609"/>
    <lineage>
        <taxon>Bacteria</taxon>
        <taxon>Pseudomonadati</taxon>
        <taxon>Pseudomonadota</taxon>
        <taxon>Gammaproteobacteria</taxon>
        <taxon>Vibrionales</taxon>
        <taxon>Vibrionaceae</taxon>
        <taxon>Vibrio</taxon>
    </lineage>
</organism>
<evidence type="ECO:0000313" key="2">
    <source>
        <dbReference type="Proteomes" id="UP001156690"/>
    </source>
</evidence>
<evidence type="ECO:0000313" key="1">
    <source>
        <dbReference type="EMBL" id="GLQ75874.1"/>
    </source>
</evidence>